<evidence type="ECO:0000256" key="8">
    <source>
        <dbReference type="ARBA" id="ARBA00023014"/>
    </source>
</evidence>
<organism evidence="11 12">
    <name type="scientific">Candidatus Methylomirabilis limnetica</name>
    <dbReference type="NCBI Taxonomy" id="2033718"/>
    <lineage>
        <taxon>Bacteria</taxon>
        <taxon>Candidatus Methylomirabilota</taxon>
        <taxon>Candidatus Methylomirabilia</taxon>
        <taxon>Candidatus Methylomirabilales</taxon>
        <taxon>Candidatus Methylomirabilaceae</taxon>
        <taxon>Candidatus Methylomirabilis</taxon>
    </lineage>
</organism>
<accession>A0A2T4U0Q7</accession>
<evidence type="ECO:0000256" key="6">
    <source>
        <dbReference type="ARBA" id="ARBA00022723"/>
    </source>
</evidence>
<evidence type="ECO:0000256" key="4">
    <source>
        <dbReference type="ARBA" id="ARBA00022679"/>
    </source>
</evidence>
<dbReference type="PANTHER" id="PTHR43409:SF7">
    <property type="entry name" value="BLL1977 PROTEIN"/>
    <property type="match status" value="1"/>
</dbReference>
<keyword evidence="5" id="KW-0949">S-adenosyl-L-methionine</keyword>
<gene>
    <name evidence="11" type="ORF">CLG94_01400</name>
</gene>
<dbReference type="GO" id="GO:0005829">
    <property type="term" value="C:cytosol"/>
    <property type="evidence" value="ECO:0007669"/>
    <property type="project" value="TreeGrafter"/>
</dbReference>
<name>A0A2T4U0Q7_9BACT</name>
<keyword evidence="4" id="KW-0808">Transferase</keyword>
<keyword evidence="6" id="KW-0479">Metal-binding</keyword>
<evidence type="ECO:0000313" key="12">
    <source>
        <dbReference type="Proteomes" id="UP000241436"/>
    </source>
</evidence>
<keyword evidence="3" id="KW-0489">Methyltransferase</keyword>
<dbReference type="GO" id="GO:0003824">
    <property type="term" value="F:catalytic activity"/>
    <property type="evidence" value="ECO:0007669"/>
    <property type="project" value="InterPro"/>
</dbReference>
<dbReference type="GO" id="GO:0046872">
    <property type="term" value="F:metal ion binding"/>
    <property type="evidence" value="ECO:0007669"/>
    <property type="project" value="UniProtKB-KW"/>
</dbReference>
<dbReference type="InterPro" id="IPR020612">
    <property type="entry name" value="Methylthiotransferase_CS"/>
</dbReference>
<proteinExistence type="predicted"/>
<feature type="region of interest" description="Disordered" evidence="9">
    <location>
        <begin position="1"/>
        <end position="22"/>
    </location>
</feature>
<keyword evidence="7" id="KW-0408">Iron</keyword>
<evidence type="ECO:0000256" key="1">
    <source>
        <dbReference type="ARBA" id="ARBA00001966"/>
    </source>
</evidence>
<evidence type="ECO:0000256" key="9">
    <source>
        <dbReference type="SAM" id="MobiDB-lite"/>
    </source>
</evidence>
<dbReference type="SUPFAM" id="SSF102114">
    <property type="entry name" value="Radical SAM enzymes"/>
    <property type="match status" value="1"/>
</dbReference>
<dbReference type="SFLD" id="SFLDG01123">
    <property type="entry name" value="methyltransferase_(Class_B)"/>
    <property type="match status" value="1"/>
</dbReference>
<dbReference type="GO" id="GO:0051539">
    <property type="term" value="F:4 iron, 4 sulfur cluster binding"/>
    <property type="evidence" value="ECO:0007669"/>
    <property type="project" value="UniProtKB-KW"/>
</dbReference>
<dbReference type="InterPro" id="IPR051198">
    <property type="entry name" value="BchE-like"/>
</dbReference>
<evidence type="ECO:0000256" key="5">
    <source>
        <dbReference type="ARBA" id="ARBA00022691"/>
    </source>
</evidence>
<dbReference type="SMART" id="SM00729">
    <property type="entry name" value="Elp3"/>
    <property type="match status" value="1"/>
</dbReference>
<keyword evidence="12" id="KW-1185">Reference proteome</keyword>
<dbReference type="PANTHER" id="PTHR43409">
    <property type="entry name" value="ANAEROBIC MAGNESIUM-PROTOPORPHYRIN IX MONOMETHYL ESTER CYCLASE-RELATED"/>
    <property type="match status" value="1"/>
</dbReference>
<dbReference type="PROSITE" id="PS01278">
    <property type="entry name" value="MTTASE_RADICAL"/>
    <property type="match status" value="1"/>
</dbReference>
<keyword evidence="8" id="KW-0411">Iron-sulfur</keyword>
<sequence length="792" mass="91938">MIVPFSGERRRRKRGAEMTPSGRSAALAIKEPMHQCAESQQTLLLPQANKYRTLRIVLVKPSQYDDDGYVTRFWKGVLPSNTLSVLRGLTEDIKERRALGDIAIQVDTFDEVAEKIPVAQIVKWSRHPSTKLVVCLVGVQTTQFPRALAMGKQFREYGIDVMIGGFHTSGTINMLGDQGPDIQELYRESIVVVSGEVEGHWEGILADLLNGQLKPLYSFAQDLKNLVDIEKAPLPVISPKTMKHFARPNFGTVETSRGCPFSCSFCTIINVQGRMMRERSPEAITDLIRRNFSERGINFYFFTDDNFARKKWWRETFESIIRLREEGIKITFMMQVDLAHKPQDFVRLAAEAGCTQVFVGMESVNPDNLKAQGKGQNKVDEYQAIIREWHDVAVAVHVAYIIGLPFDTKAQVALDIQYLIDEIQADQVSFFMLTPMPGAQDHLEMIERGEWMDPDFNKRDSFHPTTRHPHMTAEEWTSAYEAAWKSFYGKENLTKVLSRWSHDPYTYWNLFNLYVWYKNAALIEKQHPMVAGFFRLKDRLTRRSGFSIDPLPVHLWKRTKEICRLFVAWARFVKEMEEIWLQTRPRSERERQFFDEVQRIQGEIWQTLKIAEWQKAYSDVKTAMPAKARALLDPFEELSSKLLLSRNDLNAFLKKWGSLQAKIQTLQRGWAWGDGPAKKWLEQIQALHRDAWQGMKVHEWQAVYSGFKGRLPSRLDLRYARFDALSNRMVCSRQDLNTFQTRTRGRLSGMRFWNFQPFRFAGTFFKEFLLIITFARSVFASFRSELPRAIQQ</sequence>
<reference evidence="11 12" key="1">
    <citation type="submission" date="2017-09" db="EMBL/GenBank/DDBJ databases">
        <title>Bloom of a denitrifying methanotroph, Candidatus Methylomirabilis limnetica, in a deep stratified lake.</title>
        <authorList>
            <person name="Graf J.S."/>
            <person name="Marchant H.K."/>
            <person name="Tienken D."/>
            <person name="Hach P.F."/>
            <person name="Brand A."/>
            <person name="Schubert C.J."/>
            <person name="Kuypers M.M."/>
            <person name="Milucka J."/>
        </authorList>
    </citation>
    <scope>NUCLEOTIDE SEQUENCE [LARGE SCALE GENOMIC DNA]</scope>
    <source>
        <strain evidence="11 12">Zug</strain>
    </source>
</reference>
<dbReference type="InterPro" id="IPR006638">
    <property type="entry name" value="Elp3/MiaA/NifB-like_rSAM"/>
</dbReference>
<dbReference type="Pfam" id="PF04055">
    <property type="entry name" value="Radical_SAM"/>
    <property type="match status" value="1"/>
</dbReference>
<dbReference type="InterPro" id="IPR058240">
    <property type="entry name" value="rSAM_sf"/>
</dbReference>
<dbReference type="InterPro" id="IPR007197">
    <property type="entry name" value="rSAM"/>
</dbReference>
<dbReference type="AlphaFoldDB" id="A0A2T4U0Q7"/>
<evidence type="ECO:0000256" key="3">
    <source>
        <dbReference type="ARBA" id="ARBA00022603"/>
    </source>
</evidence>
<dbReference type="InterPro" id="IPR023404">
    <property type="entry name" value="rSAM_horseshoe"/>
</dbReference>
<keyword evidence="2" id="KW-0004">4Fe-4S</keyword>
<dbReference type="SFLD" id="SFLDS00029">
    <property type="entry name" value="Radical_SAM"/>
    <property type="match status" value="1"/>
</dbReference>
<evidence type="ECO:0000256" key="7">
    <source>
        <dbReference type="ARBA" id="ARBA00023004"/>
    </source>
</evidence>
<comment type="caution">
    <text evidence="11">The sequence shown here is derived from an EMBL/GenBank/DDBJ whole genome shotgun (WGS) entry which is preliminary data.</text>
</comment>
<dbReference type="CDD" id="cd01335">
    <property type="entry name" value="Radical_SAM"/>
    <property type="match status" value="1"/>
</dbReference>
<comment type="cofactor">
    <cofactor evidence="1">
        <name>[4Fe-4S] cluster</name>
        <dbReference type="ChEBI" id="CHEBI:49883"/>
    </cofactor>
</comment>
<feature type="domain" description="Radical SAM core" evidence="10">
    <location>
        <begin position="245"/>
        <end position="469"/>
    </location>
</feature>
<evidence type="ECO:0000256" key="2">
    <source>
        <dbReference type="ARBA" id="ARBA00022485"/>
    </source>
</evidence>
<evidence type="ECO:0000259" key="10">
    <source>
        <dbReference type="PROSITE" id="PS51918"/>
    </source>
</evidence>
<dbReference type="PROSITE" id="PS51918">
    <property type="entry name" value="RADICAL_SAM"/>
    <property type="match status" value="1"/>
</dbReference>
<evidence type="ECO:0000313" key="11">
    <source>
        <dbReference type="EMBL" id="PTL36953.1"/>
    </source>
</evidence>
<dbReference type="Gene3D" id="3.80.30.20">
    <property type="entry name" value="tm_1862 like domain"/>
    <property type="match status" value="1"/>
</dbReference>
<reference evidence="12" key="2">
    <citation type="journal article" date="2018" name="Environ. Microbiol.">
        <title>Bloom of a denitrifying methanotroph, 'Candidatus Methylomirabilis limnetica', in a deep stratified lake.</title>
        <authorList>
            <person name="Graf J.S."/>
            <person name="Mayr M.J."/>
            <person name="Marchant H.K."/>
            <person name="Tienken D."/>
            <person name="Hach P.F."/>
            <person name="Brand A."/>
            <person name="Schubert C.J."/>
            <person name="Kuypers M.M."/>
            <person name="Milucka J."/>
        </authorList>
    </citation>
    <scope>NUCLEOTIDE SEQUENCE [LARGE SCALE GENOMIC DNA]</scope>
    <source>
        <strain evidence="12">Zug</strain>
    </source>
</reference>
<dbReference type="EMBL" id="NVQC01000009">
    <property type="protein sequence ID" value="PTL36953.1"/>
    <property type="molecule type" value="Genomic_DNA"/>
</dbReference>
<dbReference type="Proteomes" id="UP000241436">
    <property type="component" value="Unassembled WGS sequence"/>
</dbReference>
<protein>
    <recommendedName>
        <fullName evidence="10">Radical SAM core domain-containing protein</fullName>
    </recommendedName>
</protein>
<dbReference type="SFLD" id="SFLDG01082">
    <property type="entry name" value="B12-binding_domain_containing"/>
    <property type="match status" value="1"/>
</dbReference>
<dbReference type="InterPro" id="IPR034466">
    <property type="entry name" value="Methyltransferase_Class_B"/>
</dbReference>